<gene>
    <name evidence="1" type="ORF">ATHL_03549</name>
    <name evidence="2" type="ORF">DEQ80_07575</name>
</gene>
<dbReference type="Proteomes" id="UP000264141">
    <property type="component" value="Unassembled WGS sequence"/>
</dbReference>
<keyword evidence="3" id="KW-1185">Reference proteome</keyword>
<protein>
    <recommendedName>
        <fullName evidence="5">Transglycosylase SLT domain-containing protein</fullName>
    </recommendedName>
</protein>
<dbReference type="EMBL" id="DPBP01000030">
    <property type="protein sequence ID" value="HCE17702.1"/>
    <property type="molecule type" value="Genomic_DNA"/>
</dbReference>
<evidence type="ECO:0000313" key="1">
    <source>
        <dbReference type="EMBL" id="GAP08644.1"/>
    </source>
</evidence>
<evidence type="ECO:0000313" key="2">
    <source>
        <dbReference type="EMBL" id="HCE17702.1"/>
    </source>
</evidence>
<organism evidence="2 4">
    <name type="scientific">Anaerolinea thermolimosa</name>
    <dbReference type="NCBI Taxonomy" id="229919"/>
    <lineage>
        <taxon>Bacteria</taxon>
        <taxon>Bacillati</taxon>
        <taxon>Chloroflexota</taxon>
        <taxon>Anaerolineae</taxon>
        <taxon>Anaerolineales</taxon>
        <taxon>Anaerolineaceae</taxon>
        <taxon>Anaerolinea</taxon>
    </lineage>
</organism>
<reference evidence="1" key="1">
    <citation type="journal article" date="2015" name="Genome Announc.">
        <title>Draft Genome Sequences of Anaerolinea thermolimosa IMO-1, Bellilinea caldifistulae GOMI-1, Leptolinea tardivitalis YMTK-2, Levilinea saccharolytica KIBI-1, Longilinea arvoryzae KOME-1, Previously Described as Members of the Class Anaerolineae (Chloroflexi).</title>
        <authorList>
            <person name="Matsuura N."/>
            <person name="Tourlousse M.D."/>
            <person name="Ohashi A."/>
            <person name="Hugenholtz P."/>
            <person name="Sekiguchi Y."/>
        </authorList>
    </citation>
    <scope>NUCLEOTIDE SEQUENCE</scope>
    <source>
        <strain evidence="1">IMO-1</strain>
    </source>
</reference>
<name>A0A3D1JGQ5_9CHLR</name>
<evidence type="ECO:0000313" key="4">
    <source>
        <dbReference type="Proteomes" id="UP000264141"/>
    </source>
</evidence>
<dbReference type="STRING" id="229919.GCA_001050195_03483"/>
<dbReference type="Proteomes" id="UP000253922">
    <property type="component" value="Unassembled WGS sequence"/>
</dbReference>
<accession>A0A3D1JGQ5</accession>
<dbReference type="AlphaFoldDB" id="A0A3D1JGQ5"/>
<evidence type="ECO:0008006" key="5">
    <source>
        <dbReference type="Google" id="ProtNLM"/>
    </source>
</evidence>
<dbReference type="OrthoDB" id="160265at2"/>
<dbReference type="EMBL" id="DF967967">
    <property type="protein sequence ID" value="GAP08644.1"/>
    <property type="molecule type" value="Genomic_DNA"/>
</dbReference>
<reference evidence="3" key="2">
    <citation type="submission" date="2015-07" db="EMBL/GenBank/DDBJ databases">
        <title>Draft Genome Sequences of Anaerolinea thermolimosa IMO-1, Bellilinea caldifistulae GOMI-1, Leptolinea tardivitalis YMTK-2, Levilinea saccharolytica KIBI-1,Longilinea arvoryzae KOME-1, Previously Described as Members of the Anaerolineaceae (Chloroflexi).</title>
        <authorList>
            <person name="Sekiguchi Y."/>
            <person name="Ohashi A."/>
            <person name="Matsuura N."/>
            <person name="Tourlousse M.D."/>
        </authorList>
    </citation>
    <scope>NUCLEOTIDE SEQUENCE [LARGE SCALE GENOMIC DNA]</scope>
    <source>
        <strain evidence="3">IMO-1</strain>
    </source>
</reference>
<reference evidence="2 4" key="3">
    <citation type="journal article" date="2018" name="Nat. Biotechnol.">
        <title>A standardized bacterial taxonomy based on genome phylogeny substantially revises the tree of life.</title>
        <authorList>
            <person name="Parks D.H."/>
            <person name="Chuvochina M."/>
            <person name="Waite D.W."/>
            <person name="Rinke C."/>
            <person name="Skarshewski A."/>
            <person name="Chaumeil P.A."/>
            <person name="Hugenholtz P."/>
        </authorList>
    </citation>
    <scope>NUCLEOTIDE SEQUENCE [LARGE SCALE GENOMIC DNA]</scope>
    <source>
        <strain evidence="2">UBA8781</strain>
    </source>
</reference>
<dbReference type="RefSeq" id="WP_062196390.1">
    <property type="nucleotide sequence ID" value="NZ_DF967967.1"/>
</dbReference>
<evidence type="ECO:0000313" key="3">
    <source>
        <dbReference type="Proteomes" id="UP000253922"/>
    </source>
</evidence>
<sequence length="434" mass="47185">MGALKRFAAFSAIVVLLGAGIAWQSRQPSAVQAELPAPGLATPREHRTPLPATPVIMGALQAAEVPVAPLAAPASHAPDANAVQPALAESPLQVFQPASAPIDPANEYIYRFARSFRPLQDGGGCAAIWEMVPDYTRLPNYLTTPDRPEQIYSKVSLYFLAAMLIRNKAVDASECDNGGISANNMWVANNCGLAKAYPAVIEWQNRFNQVILNIARETGVPAQLMKNIFSRESQFWPGIFTTLEEAGFGQLTVSGADVLLMWNPNFYNQFCPQVLIPEACRKGYTNLTVQEQQMLTGALVRMVNATCPTCPEGVDPFLAEFSVRVFAENLVANCSQVAQIILNETKRPPNRISTYEDLWLFTLVNYHAGSGCLAGAIRAAQTQGYDLTWALVAANLPDYCASAKGYVEEIIYMPEIAPNPTPPPEQPTATPTPR</sequence>
<proteinExistence type="predicted"/>